<dbReference type="AlphaFoldDB" id="A0A8X7YUI2"/>
<reference evidence="1" key="1">
    <citation type="journal article" date="2020" name="bioRxiv">
        <title>Hybrid origin of Populus tomentosa Carr. identified through genome sequencing and phylogenomic analysis.</title>
        <authorList>
            <person name="An X."/>
            <person name="Gao K."/>
            <person name="Chen Z."/>
            <person name="Li J."/>
            <person name="Yang X."/>
            <person name="Yang X."/>
            <person name="Zhou J."/>
            <person name="Guo T."/>
            <person name="Zhao T."/>
            <person name="Huang S."/>
            <person name="Miao D."/>
            <person name="Khan W.U."/>
            <person name="Rao P."/>
            <person name="Ye M."/>
            <person name="Lei B."/>
            <person name="Liao W."/>
            <person name="Wang J."/>
            <person name="Ji L."/>
            <person name="Li Y."/>
            <person name="Guo B."/>
            <person name="Mustafa N.S."/>
            <person name="Li S."/>
            <person name="Yun Q."/>
            <person name="Keller S.R."/>
            <person name="Mao J."/>
            <person name="Zhang R."/>
            <person name="Strauss S.H."/>
        </authorList>
    </citation>
    <scope>NUCLEOTIDE SEQUENCE</scope>
    <source>
        <strain evidence="1">GM15</strain>
        <tissue evidence="1">Leaf</tissue>
    </source>
</reference>
<keyword evidence="2" id="KW-1185">Reference proteome</keyword>
<accession>A0A8X7YUI2</accession>
<name>A0A8X7YUI2_POPTO</name>
<dbReference type="Proteomes" id="UP000886885">
    <property type="component" value="Chromosome 11D"/>
</dbReference>
<comment type="caution">
    <text evidence="1">The sequence shown here is derived from an EMBL/GenBank/DDBJ whole genome shotgun (WGS) entry which is preliminary data.</text>
</comment>
<proteinExistence type="predicted"/>
<evidence type="ECO:0000313" key="1">
    <source>
        <dbReference type="EMBL" id="KAG6754878.1"/>
    </source>
</evidence>
<evidence type="ECO:0000313" key="2">
    <source>
        <dbReference type="Proteomes" id="UP000886885"/>
    </source>
</evidence>
<dbReference type="EMBL" id="JAAWWB010000022">
    <property type="protein sequence ID" value="KAG6754878.1"/>
    <property type="molecule type" value="Genomic_DNA"/>
</dbReference>
<sequence>MMFWPLFDVFSSNFSTVAAIDTATRSFQSLAEVALLQIEATLSSGHSQLLKTMKELTANSSKDALGPESLTNLMTTKGVAENHDKQIAISVFTSQFYSHSKHYYPLLLTFQTLHNPLISYKNLEYNIYYN</sequence>
<dbReference type="OrthoDB" id="10468482at2759"/>
<protein>
    <submittedName>
        <fullName evidence="1">Uncharacterized protein</fullName>
    </submittedName>
</protein>
<gene>
    <name evidence="1" type="ORF">POTOM_040679</name>
</gene>
<organism evidence="1 2">
    <name type="scientific">Populus tomentosa</name>
    <name type="common">Chinese white poplar</name>
    <dbReference type="NCBI Taxonomy" id="118781"/>
    <lineage>
        <taxon>Eukaryota</taxon>
        <taxon>Viridiplantae</taxon>
        <taxon>Streptophyta</taxon>
        <taxon>Embryophyta</taxon>
        <taxon>Tracheophyta</taxon>
        <taxon>Spermatophyta</taxon>
        <taxon>Magnoliopsida</taxon>
        <taxon>eudicotyledons</taxon>
        <taxon>Gunneridae</taxon>
        <taxon>Pentapetalae</taxon>
        <taxon>rosids</taxon>
        <taxon>fabids</taxon>
        <taxon>Malpighiales</taxon>
        <taxon>Salicaceae</taxon>
        <taxon>Saliceae</taxon>
        <taxon>Populus</taxon>
    </lineage>
</organism>